<sequence length="66" mass="7000">MIFPETETLCSWPRAVRKISSCQSVSTVPNLTSAGTPITVGTKALNSSPERTSSFFATVPTENAPV</sequence>
<proteinExistence type="predicted"/>
<feature type="compositionally biased region" description="Polar residues" evidence="1">
    <location>
        <begin position="44"/>
        <end position="56"/>
    </location>
</feature>
<accession>J9FGQ5</accession>
<dbReference type="EMBL" id="AMCI01006588">
    <property type="protein sequence ID" value="EJW94071.1"/>
    <property type="molecule type" value="Genomic_DNA"/>
</dbReference>
<evidence type="ECO:0000313" key="2">
    <source>
        <dbReference type="EMBL" id="EJW94071.1"/>
    </source>
</evidence>
<name>J9FGQ5_9ZZZZ</name>
<evidence type="ECO:0000256" key="1">
    <source>
        <dbReference type="SAM" id="MobiDB-lite"/>
    </source>
</evidence>
<protein>
    <submittedName>
        <fullName evidence="2">Uncharacterized protein</fullName>
    </submittedName>
</protein>
<gene>
    <name evidence="2" type="ORF">EVA_17822</name>
</gene>
<dbReference type="AlphaFoldDB" id="J9FGQ5"/>
<comment type="caution">
    <text evidence="2">The sequence shown here is derived from an EMBL/GenBank/DDBJ whole genome shotgun (WGS) entry which is preliminary data.</text>
</comment>
<reference evidence="2" key="1">
    <citation type="journal article" date="2012" name="PLoS ONE">
        <title>Gene sets for utilization of primary and secondary nutrition supplies in the distal gut of endangered iberian lynx.</title>
        <authorList>
            <person name="Alcaide M."/>
            <person name="Messina E."/>
            <person name="Richter M."/>
            <person name="Bargiela R."/>
            <person name="Peplies J."/>
            <person name="Huws S.A."/>
            <person name="Newbold C.J."/>
            <person name="Golyshin P.N."/>
            <person name="Simon M.A."/>
            <person name="Lopez G."/>
            <person name="Yakimov M.M."/>
            <person name="Ferrer M."/>
        </authorList>
    </citation>
    <scope>NUCLEOTIDE SEQUENCE</scope>
</reference>
<feature type="region of interest" description="Disordered" evidence="1">
    <location>
        <begin position="43"/>
        <end position="66"/>
    </location>
</feature>
<organism evidence="2">
    <name type="scientific">gut metagenome</name>
    <dbReference type="NCBI Taxonomy" id="749906"/>
    <lineage>
        <taxon>unclassified sequences</taxon>
        <taxon>metagenomes</taxon>
        <taxon>organismal metagenomes</taxon>
    </lineage>
</organism>